<dbReference type="InterPro" id="IPR041546">
    <property type="entry name" value="ClpA/ClpB_AAA_lid"/>
</dbReference>
<evidence type="ECO:0000259" key="14">
    <source>
        <dbReference type="PROSITE" id="PS51903"/>
    </source>
</evidence>
<dbReference type="InterPro" id="IPR003959">
    <property type="entry name" value="ATPase_AAA_core"/>
</dbReference>
<dbReference type="GO" id="GO:0034605">
    <property type="term" value="P:cellular response to heat"/>
    <property type="evidence" value="ECO:0007669"/>
    <property type="project" value="TreeGrafter"/>
</dbReference>
<evidence type="ECO:0000313" key="16">
    <source>
        <dbReference type="Proteomes" id="UP000199086"/>
    </source>
</evidence>
<keyword evidence="8 11" id="KW-0143">Chaperone</keyword>
<feature type="compositionally biased region" description="Basic and acidic residues" evidence="13">
    <location>
        <begin position="26"/>
        <end position="42"/>
    </location>
</feature>
<evidence type="ECO:0000256" key="6">
    <source>
        <dbReference type="ARBA" id="ARBA00023016"/>
    </source>
</evidence>
<dbReference type="SMART" id="SM00382">
    <property type="entry name" value="AAA"/>
    <property type="match status" value="2"/>
</dbReference>
<evidence type="ECO:0000256" key="8">
    <source>
        <dbReference type="ARBA" id="ARBA00023186"/>
    </source>
</evidence>
<dbReference type="GO" id="GO:0005524">
    <property type="term" value="F:ATP binding"/>
    <property type="evidence" value="ECO:0007669"/>
    <property type="project" value="UniProtKB-UniRule"/>
</dbReference>
<name>A0A1G6GCP6_9ACTN</name>
<evidence type="ECO:0000256" key="9">
    <source>
        <dbReference type="ARBA" id="ARBA00026057"/>
    </source>
</evidence>
<dbReference type="Pfam" id="PF17871">
    <property type="entry name" value="AAA_lid_9"/>
    <property type="match status" value="1"/>
</dbReference>
<keyword evidence="5 11" id="KW-0067">ATP-binding</keyword>
<keyword evidence="16" id="KW-1185">Reference proteome</keyword>
<dbReference type="InterPro" id="IPR001270">
    <property type="entry name" value="ClpA/B"/>
</dbReference>
<dbReference type="InterPro" id="IPR003593">
    <property type="entry name" value="AAA+_ATPase"/>
</dbReference>
<dbReference type="PROSITE" id="PS00871">
    <property type="entry name" value="CLPAB_2"/>
    <property type="match status" value="1"/>
</dbReference>
<reference evidence="15 16" key="1">
    <citation type="submission" date="2016-06" db="EMBL/GenBank/DDBJ databases">
        <authorList>
            <person name="Olsen C.W."/>
            <person name="Carey S."/>
            <person name="Hinshaw L."/>
            <person name="Karasin A.I."/>
        </authorList>
    </citation>
    <scope>NUCLEOTIDE SEQUENCE [LARGE SCALE GENOMIC DNA]</scope>
    <source>
        <strain evidence="15 16">LZ-22</strain>
    </source>
</reference>
<keyword evidence="6 12" id="KW-0346">Stress response</keyword>
<dbReference type="Gene3D" id="1.10.8.60">
    <property type="match status" value="1"/>
</dbReference>
<feature type="domain" description="Clp R" evidence="14">
    <location>
        <begin position="42"/>
        <end position="186"/>
    </location>
</feature>
<dbReference type="InterPro" id="IPR050130">
    <property type="entry name" value="ClpA_ClpB"/>
</dbReference>
<dbReference type="Pfam" id="PF10431">
    <property type="entry name" value="ClpB_D2-small"/>
    <property type="match status" value="1"/>
</dbReference>
<dbReference type="InterPro" id="IPR036628">
    <property type="entry name" value="Clp_N_dom_sf"/>
</dbReference>
<dbReference type="Pfam" id="PF02861">
    <property type="entry name" value="Clp_N"/>
    <property type="match status" value="1"/>
</dbReference>
<keyword evidence="3 10" id="KW-0677">Repeat</keyword>
<dbReference type="InterPro" id="IPR018368">
    <property type="entry name" value="ClpA/B_CS1"/>
</dbReference>
<dbReference type="InterPro" id="IPR028299">
    <property type="entry name" value="ClpA/B_CS2"/>
</dbReference>
<comment type="similarity">
    <text evidence="2 11">Belongs to the ClpA/ClpB family.</text>
</comment>
<protein>
    <recommendedName>
        <fullName evidence="12">Chaperone protein ClpB</fullName>
    </recommendedName>
</protein>
<dbReference type="PROSITE" id="PS00870">
    <property type="entry name" value="CLPAB_1"/>
    <property type="match status" value="1"/>
</dbReference>
<evidence type="ECO:0000313" key="15">
    <source>
        <dbReference type="EMBL" id="SDB79772.1"/>
    </source>
</evidence>
<dbReference type="GO" id="GO:0006508">
    <property type="term" value="P:proteolysis"/>
    <property type="evidence" value="ECO:0007669"/>
    <property type="project" value="UniProtKB-KW"/>
</dbReference>
<dbReference type="STRING" id="1577474.GA0111570_10141"/>
<accession>A0A1G6GCP6</accession>
<feature type="coiled-coil region" evidence="12">
    <location>
        <begin position="453"/>
        <end position="533"/>
    </location>
</feature>
<dbReference type="FunFam" id="3.40.50.300:FF:000010">
    <property type="entry name" value="Chaperone clpB 1, putative"/>
    <property type="match status" value="1"/>
</dbReference>
<keyword evidence="15" id="KW-0378">Hydrolase</keyword>
<keyword evidence="4 11" id="KW-0547">Nucleotide-binding</keyword>
<dbReference type="PANTHER" id="PTHR11638">
    <property type="entry name" value="ATP-DEPENDENT CLP PROTEASE"/>
    <property type="match status" value="1"/>
</dbReference>
<keyword evidence="15" id="KW-0645">Protease</keyword>
<dbReference type="SMART" id="SM01086">
    <property type="entry name" value="ClpB_D2-small"/>
    <property type="match status" value="1"/>
</dbReference>
<dbReference type="GO" id="GO:0008233">
    <property type="term" value="F:peptidase activity"/>
    <property type="evidence" value="ECO:0007669"/>
    <property type="project" value="UniProtKB-KW"/>
</dbReference>
<comment type="subunit">
    <text evidence="12">Homohexamer; The oligomerization is ATP-dependent.</text>
</comment>
<dbReference type="PANTHER" id="PTHR11638:SF18">
    <property type="entry name" value="HEAT SHOCK PROTEIN 104"/>
    <property type="match status" value="1"/>
</dbReference>
<dbReference type="Proteomes" id="UP000199086">
    <property type="component" value="Unassembled WGS sequence"/>
</dbReference>
<keyword evidence="12" id="KW-0963">Cytoplasm</keyword>
<dbReference type="PRINTS" id="PR00300">
    <property type="entry name" value="CLPPROTEASEA"/>
</dbReference>
<comment type="function">
    <text evidence="12">Part of a stress-induced multi-chaperone system, it is involved in the recovery of the cell from heat-induced damage, in cooperation with DnaK, DnaJ and GrpE.</text>
</comment>
<dbReference type="InterPro" id="IPR017730">
    <property type="entry name" value="Chaperonin_ClpB"/>
</dbReference>
<evidence type="ECO:0000256" key="3">
    <source>
        <dbReference type="ARBA" id="ARBA00022737"/>
    </source>
</evidence>
<proteinExistence type="inferred from homology"/>
<dbReference type="AlphaFoldDB" id="A0A1G6GCP6"/>
<gene>
    <name evidence="12" type="primary">clpB</name>
    <name evidence="15" type="ORF">GA0111570_10141</name>
</gene>
<sequence>MTLNFGRDPQPRPESVVKHPQQWQARKKEPASEPENEGHMDANKLTTKSRDAYSAAVRNALTNGNPNVEAVHLLHAMLITPENTVGPLLESIDADPRTIDAEAEKAIKKLPAAAGSSVSQPQLSGAVARVLADAETRAEKLGDTYIATEHFLIALAAIDSEAKKILVAQGATEQALTKAFQDARGSKRVTSEGQEGTASALEQYGYDMTAAAREGKLDPVIGRDQEIRRVVQVLARRTKNNPVLIGEPGVGKTAVVEGLAQRIVAGDVPDSLRGRRLISLDLGGMVAGAKYRGEFEERLKSVLQEIKDAEGQIVTFIDEIHTVIGAGATGDSSMDAGNMLKPMLARGELRLIGATTLDEYRENIEKDPAFERRFQQVYVGEPSVEDTIAILRGLRERYEAHHKVAITDQALVAAATLSHRYITGRKLPDKAIDLIDESASRLRMEIDSSPVEIDELRRKVDRLTMEQMALEKESDTATQERLARLNSELADTQETLRGLEQRWESEKQDLNRVGEIRSEIDAKRSEADRAQRDGDLGRASEILYGEIPALEKELAKADEAEKNAKPMVSEEVTAQDIAEVVAAWTGIPVGKMLQGESEKLLHMEEYLGKRLIGQSEAVVAVSDAVRRSRAGISDPNKPTGSFLFLGPTGVGKTELAKSLADFLFDDEQSMVRIDMSEYSEKHTVARLVGAPPGYIGYEEGGQLTEAVRRRPYSVILLDEVEKAHPEVFDILLQVLDDGRLTDGQGRTVDFRNTILILTSNMGSQYLADQTLSEDDKRQAVMGVVRSSFKPEFLNRLDEIVMFKPLSQEELTRIVSIQLGRLNKRMADRRISVAVTPAAQEWLGLMGFDPVYGARPLRRLIQSTIEDQLARAVLSGRLHEGDDVVFEVSADGEGLQILESGLSGEGAVAGTGDEFTDRRDEMAHVGGDGFHVAGDGSGDDVVEGEIVEE</sequence>
<evidence type="ECO:0000256" key="5">
    <source>
        <dbReference type="ARBA" id="ARBA00022840"/>
    </source>
</evidence>
<dbReference type="InterPro" id="IPR027417">
    <property type="entry name" value="P-loop_NTPase"/>
</dbReference>
<dbReference type="FunFam" id="1.10.8.60:FF:000017">
    <property type="entry name" value="ATP-dependent chaperone ClpB"/>
    <property type="match status" value="1"/>
</dbReference>
<dbReference type="GO" id="GO:0016887">
    <property type="term" value="F:ATP hydrolysis activity"/>
    <property type="evidence" value="ECO:0007669"/>
    <property type="project" value="InterPro"/>
</dbReference>
<evidence type="ECO:0000256" key="4">
    <source>
        <dbReference type="ARBA" id="ARBA00022741"/>
    </source>
</evidence>
<evidence type="ECO:0000256" key="11">
    <source>
        <dbReference type="RuleBase" id="RU004432"/>
    </source>
</evidence>
<evidence type="ECO:0000256" key="13">
    <source>
        <dbReference type="SAM" id="MobiDB-lite"/>
    </source>
</evidence>
<dbReference type="FunFam" id="3.40.50.300:FF:000025">
    <property type="entry name" value="ATP-dependent Clp protease subunit"/>
    <property type="match status" value="1"/>
</dbReference>
<evidence type="ECO:0000256" key="7">
    <source>
        <dbReference type="ARBA" id="ARBA00023054"/>
    </source>
</evidence>
<dbReference type="InterPro" id="IPR019489">
    <property type="entry name" value="Clp_ATPase_C"/>
</dbReference>
<dbReference type="Pfam" id="PF00004">
    <property type="entry name" value="AAA"/>
    <property type="match status" value="1"/>
</dbReference>
<dbReference type="Gene3D" id="1.10.1780.10">
    <property type="entry name" value="Clp, N-terminal domain"/>
    <property type="match status" value="1"/>
</dbReference>
<dbReference type="SUPFAM" id="SSF81923">
    <property type="entry name" value="Double Clp-N motif"/>
    <property type="match status" value="1"/>
</dbReference>
<dbReference type="InterPro" id="IPR004176">
    <property type="entry name" value="Clp_R_N"/>
</dbReference>
<dbReference type="CDD" id="cd00009">
    <property type="entry name" value="AAA"/>
    <property type="match status" value="1"/>
</dbReference>
<dbReference type="PROSITE" id="PS51903">
    <property type="entry name" value="CLP_R"/>
    <property type="match status" value="1"/>
</dbReference>
<comment type="subunit">
    <text evidence="9">Homohexamer. The oligomerization is ATP-dependent.</text>
</comment>
<evidence type="ECO:0000256" key="1">
    <source>
        <dbReference type="ARBA" id="ARBA00004496"/>
    </source>
</evidence>
<dbReference type="CDD" id="cd19499">
    <property type="entry name" value="RecA-like_ClpB_Hsp104-like"/>
    <property type="match status" value="1"/>
</dbReference>
<keyword evidence="7 12" id="KW-0175">Coiled coil</keyword>
<dbReference type="GO" id="GO:0042026">
    <property type="term" value="P:protein refolding"/>
    <property type="evidence" value="ECO:0007669"/>
    <property type="project" value="UniProtKB-UniRule"/>
</dbReference>
<dbReference type="GO" id="GO:0005737">
    <property type="term" value="C:cytoplasm"/>
    <property type="evidence" value="ECO:0007669"/>
    <property type="project" value="UniProtKB-SubCell"/>
</dbReference>
<comment type="subcellular location">
    <subcellularLocation>
        <location evidence="1 12">Cytoplasm</location>
    </subcellularLocation>
</comment>
<dbReference type="SUPFAM" id="SSF52540">
    <property type="entry name" value="P-loop containing nucleoside triphosphate hydrolases"/>
    <property type="match status" value="2"/>
</dbReference>
<evidence type="ECO:0000256" key="10">
    <source>
        <dbReference type="PROSITE-ProRule" id="PRU01251"/>
    </source>
</evidence>
<feature type="region of interest" description="Disordered" evidence="13">
    <location>
        <begin position="1"/>
        <end position="48"/>
    </location>
</feature>
<dbReference type="NCBIfam" id="TIGR03346">
    <property type="entry name" value="chaperone_ClpB"/>
    <property type="match status" value="1"/>
</dbReference>
<dbReference type="Gene3D" id="3.40.50.300">
    <property type="entry name" value="P-loop containing nucleotide triphosphate hydrolases"/>
    <property type="match status" value="3"/>
</dbReference>
<organism evidence="15 16">
    <name type="scientific">Raineyella antarctica</name>
    <dbReference type="NCBI Taxonomy" id="1577474"/>
    <lineage>
        <taxon>Bacteria</taxon>
        <taxon>Bacillati</taxon>
        <taxon>Actinomycetota</taxon>
        <taxon>Actinomycetes</taxon>
        <taxon>Propionibacteriales</taxon>
        <taxon>Propionibacteriaceae</taxon>
        <taxon>Raineyella</taxon>
    </lineage>
</organism>
<dbReference type="Pfam" id="PF07724">
    <property type="entry name" value="AAA_2"/>
    <property type="match status" value="1"/>
</dbReference>
<dbReference type="FunFam" id="3.40.50.300:FF:000120">
    <property type="entry name" value="ATP-dependent chaperone ClpB"/>
    <property type="match status" value="1"/>
</dbReference>
<evidence type="ECO:0000256" key="12">
    <source>
        <dbReference type="RuleBase" id="RU362034"/>
    </source>
</evidence>
<dbReference type="EMBL" id="FMYF01000001">
    <property type="protein sequence ID" value="SDB79772.1"/>
    <property type="molecule type" value="Genomic_DNA"/>
</dbReference>
<evidence type="ECO:0000256" key="2">
    <source>
        <dbReference type="ARBA" id="ARBA00008675"/>
    </source>
</evidence>